<keyword evidence="11" id="KW-0479">Metal-binding</keyword>
<evidence type="ECO:0000313" key="19">
    <source>
        <dbReference type="EMBL" id="KAK1266753.1"/>
    </source>
</evidence>
<dbReference type="InterPro" id="IPR023000">
    <property type="entry name" value="Shikimate_kinase_CS"/>
</dbReference>
<evidence type="ECO:0000256" key="4">
    <source>
        <dbReference type="ARBA" id="ARBA00004842"/>
    </source>
</evidence>
<keyword evidence="17" id="KW-0057">Aromatic amino acid biosynthesis</keyword>
<protein>
    <recommendedName>
        <fullName evidence="6">shikimate kinase</fullName>
        <ecNumber evidence="6">2.7.1.71</ecNumber>
    </recommendedName>
</protein>
<reference evidence="19" key="2">
    <citation type="submission" date="2023-06" db="EMBL/GenBank/DDBJ databases">
        <authorList>
            <person name="Ma L."/>
            <person name="Liu K.-W."/>
            <person name="Li Z."/>
            <person name="Hsiao Y.-Y."/>
            <person name="Qi Y."/>
            <person name="Fu T."/>
            <person name="Tang G."/>
            <person name="Zhang D."/>
            <person name="Sun W.-H."/>
            <person name="Liu D.-K."/>
            <person name="Li Y."/>
            <person name="Chen G.-Z."/>
            <person name="Liu X.-D."/>
            <person name="Liao X.-Y."/>
            <person name="Jiang Y.-T."/>
            <person name="Yu X."/>
            <person name="Hao Y."/>
            <person name="Huang J."/>
            <person name="Zhao X.-W."/>
            <person name="Ke S."/>
            <person name="Chen Y.-Y."/>
            <person name="Wu W.-L."/>
            <person name="Hsu J.-L."/>
            <person name="Lin Y.-F."/>
            <person name="Huang M.-D."/>
            <person name="Li C.-Y."/>
            <person name="Huang L."/>
            <person name="Wang Z.-W."/>
            <person name="Zhao X."/>
            <person name="Zhong W.-Y."/>
            <person name="Peng D.-H."/>
            <person name="Ahmad S."/>
            <person name="Lan S."/>
            <person name="Zhang J.-S."/>
            <person name="Tsai W.-C."/>
            <person name="Van De Peer Y."/>
            <person name="Liu Z.-J."/>
        </authorList>
    </citation>
    <scope>NUCLEOTIDE SEQUENCE</scope>
    <source>
        <strain evidence="19">SCP</strain>
        <tissue evidence="19">Leaves</tissue>
    </source>
</reference>
<dbReference type="PANTHER" id="PTHR21087">
    <property type="entry name" value="SHIKIMATE KINASE"/>
    <property type="match status" value="1"/>
</dbReference>
<evidence type="ECO:0000256" key="17">
    <source>
        <dbReference type="ARBA" id="ARBA00023141"/>
    </source>
</evidence>
<dbReference type="GO" id="GO:0009507">
    <property type="term" value="C:chloroplast"/>
    <property type="evidence" value="ECO:0007669"/>
    <property type="project" value="UniProtKB-SubCell"/>
</dbReference>
<dbReference type="GO" id="GO:0046872">
    <property type="term" value="F:metal ion binding"/>
    <property type="evidence" value="ECO:0007669"/>
    <property type="project" value="UniProtKB-KW"/>
</dbReference>
<comment type="similarity">
    <text evidence="5">Belongs to the shikimate kinase family.</text>
</comment>
<dbReference type="GO" id="GO:0005524">
    <property type="term" value="F:ATP binding"/>
    <property type="evidence" value="ECO:0007669"/>
    <property type="project" value="UniProtKB-KW"/>
</dbReference>
<keyword evidence="7" id="KW-0150">Chloroplast</keyword>
<keyword evidence="20" id="KW-1185">Reference proteome</keyword>
<evidence type="ECO:0000256" key="3">
    <source>
        <dbReference type="ARBA" id="ARBA00004229"/>
    </source>
</evidence>
<keyword evidence="15" id="KW-0460">Magnesium</keyword>
<dbReference type="GO" id="GO:0009073">
    <property type="term" value="P:aromatic amino acid family biosynthetic process"/>
    <property type="evidence" value="ECO:0007669"/>
    <property type="project" value="UniProtKB-KW"/>
</dbReference>
<evidence type="ECO:0000256" key="5">
    <source>
        <dbReference type="ARBA" id="ARBA00006997"/>
    </source>
</evidence>
<comment type="cofactor">
    <cofactor evidence="1">
        <name>Mg(2+)</name>
        <dbReference type="ChEBI" id="CHEBI:18420"/>
    </cofactor>
</comment>
<dbReference type="Gene3D" id="3.40.50.300">
    <property type="entry name" value="P-loop containing nucleotide triphosphate hydrolases"/>
    <property type="match status" value="1"/>
</dbReference>
<evidence type="ECO:0000256" key="18">
    <source>
        <dbReference type="ARBA" id="ARBA00048567"/>
    </source>
</evidence>
<evidence type="ECO:0000256" key="11">
    <source>
        <dbReference type="ARBA" id="ARBA00022723"/>
    </source>
</evidence>
<keyword evidence="8" id="KW-0028">Amino-acid biosynthesis</keyword>
<dbReference type="CDD" id="cd00464">
    <property type="entry name" value="SK"/>
    <property type="match status" value="1"/>
</dbReference>
<keyword evidence="12" id="KW-0547">Nucleotide-binding</keyword>
<evidence type="ECO:0000256" key="13">
    <source>
        <dbReference type="ARBA" id="ARBA00022777"/>
    </source>
</evidence>
<evidence type="ECO:0000256" key="2">
    <source>
        <dbReference type="ARBA" id="ARBA00002641"/>
    </source>
</evidence>
<dbReference type="GO" id="GO:0008652">
    <property type="term" value="P:amino acid biosynthetic process"/>
    <property type="evidence" value="ECO:0007669"/>
    <property type="project" value="UniProtKB-KW"/>
</dbReference>
<comment type="subcellular location">
    <subcellularLocation>
        <location evidence="3">Plastid</location>
        <location evidence="3">Chloroplast</location>
    </subcellularLocation>
</comment>
<keyword evidence="16" id="KW-0809">Transit peptide</keyword>
<keyword evidence="13" id="KW-0418">Kinase</keyword>
<dbReference type="Pfam" id="PF01202">
    <property type="entry name" value="SKI"/>
    <property type="match status" value="1"/>
</dbReference>
<comment type="function">
    <text evidence="2">Catalyzes the specific phosphorylation of the 3-hydroxyl group of shikimic acid using ATP as a cosubstrate.</text>
</comment>
<dbReference type="AlphaFoldDB" id="A0AAV9ARK1"/>
<dbReference type="HAMAP" id="MF_00109">
    <property type="entry name" value="Shikimate_kinase"/>
    <property type="match status" value="1"/>
</dbReference>
<dbReference type="InterPro" id="IPR027417">
    <property type="entry name" value="P-loop_NTPase"/>
</dbReference>
<dbReference type="EC" id="2.7.1.71" evidence="6"/>
<reference evidence="19" key="1">
    <citation type="journal article" date="2023" name="Nat. Commun.">
        <title>Diploid and tetraploid genomes of Acorus and the evolution of monocots.</title>
        <authorList>
            <person name="Ma L."/>
            <person name="Liu K.W."/>
            <person name="Li Z."/>
            <person name="Hsiao Y.Y."/>
            <person name="Qi Y."/>
            <person name="Fu T."/>
            <person name="Tang G.D."/>
            <person name="Zhang D."/>
            <person name="Sun W.H."/>
            <person name="Liu D.K."/>
            <person name="Li Y."/>
            <person name="Chen G.Z."/>
            <person name="Liu X.D."/>
            <person name="Liao X.Y."/>
            <person name="Jiang Y.T."/>
            <person name="Yu X."/>
            <person name="Hao Y."/>
            <person name="Huang J."/>
            <person name="Zhao X.W."/>
            <person name="Ke S."/>
            <person name="Chen Y.Y."/>
            <person name="Wu W.L."/>
            <person name="Hsu J.L."/>
            <person name="Lin Y.F."/>
            <person name="Huang M.D."/>
            <person name="Li C.Y."/>
            <person name="Huang L."/>
            <person name="Wang Z.W."/>
            <person name="Zhao X."/>
            <person name="Zhong W.Y."/>
            <person name="Peng D.H."/>
            <person name="Ahmad S."/>
            <person name="Lan S."/>
            <person name="Zhang J.S."/>
            <person name="Tsai W.C."/>
            <person name="Van de Peer Y."/>
            <person name="Liu Z.J."/>
        </authorList>
    </citation>
    <scope>NUCLEOTIDE SEQUENCE</scope>
    <source>
        <strain evidence="19">SCP</strain>
    </source>
</reference>
<keyword evidence="14" id="KW-0067">ATP-binding</keyword>
<gene>
    <name evidence="19" type="ORF">QJS04_geneDACA000673</name>
</gene>
<name>A0AAV9ARK1_ACOGR</name>
<keyword evidence="9" id="KW-0934">Plastid</keyword>
<dbReference type="GO" id="GO:0005829">
    <property type="term" value="C:cytosol"/>
    <property type="evidence" value="ECO:0007669"/>
    <property type="project" value="TreeGrafter"/>
</dbReference>
<dbReference type="InterPro" id="IPR000623">
    <property type="entry name" value="Shikimate_kinase/TSH1"/>
</dbReference>
<evidence type="ECO:0000256" key="16">
    <source>
        <dbReference type="ARBA" id="ARBA00022946"/>
    </source>
</evidence>
<evidence type="ECO:0000313" key="20">
    <source>
        <dbReference type="Proteomes" id="UP001179952"/>
    </source>
</evidence>
<sequence>METSGALGLQSYPRLGLEGVGRRPGGFVRFSRGFKDEKGVEKLVFRRPSSIGRQVQLRFNGLDVSCSYKNSAVESESVKVCVDEALILKRKSEEVAPSLSGRCIYLVGMMGSGKTTVGKILSEVLGYSFFDSDKLVEQAVGATSVAQIFKEHSEDFFRENESEVLRELSSMHQLVVATGGGVVIRPINWRHMKKGITVWLDVPLEALARRIAAVGTASRPLLHHESGDAYTKALLQLNKLYQERGEYYTNADTTVSLQDIADEQASADVSALTPTAIAIEALIKIKNFLTTDESNGRS</sequence>
<comment type="pathway">
    <text evidence="4">Metabolic intermediate biosynthesis; chorismate biosynthesis; chorismate from D-erythrose 4-phosphate and phosphoenolpyruvate: step 5/7.</text>
</comment>
<dbReference type="SUPFAM" id="SSF52540">
    <property type="entry name" value="P-loop containing nucleoside triphosphate hydrolases"/>
    <property type="match status" value="1"/>
</dbReference>
<keyword evidence="10" id="KW-0808">Transferase</keyword>
<dbReference type="GO" id="GO:0019632">
    <property type="term" value="P:shikimate metabolic process"/>
    <property type="evidence" value="ECO:0007669"/>
    <property type="project" value="UniProtKB-ARBA"/>
</dbReference>
<organism evidence="19 20">
    <name type="scientific">Acorus gramineus</name>
    <name type="common">Dwarf sweet flag</name>
    <dbReference type="NCBI Taxonomy" id="55184"/>
    <lineage>
        <taxon>Eukaryota</taxon>
        <taxon>Viridiplantae</taxon>
        <taxon>Streptophyta</taxon>
        <taxon>Embryophyta</taxon>
        <taxon>Tracheophyta</taxon>
        <taxon>Spermatophyta</taxon>
        <taxon>Magnoliopsida</taxon>
        <taxon>Liliopsida</taxon>
        <taxon>Acoraceae</taxon>
        <taxon>Acorus</taxon>
    </lineage>
</organism>
<evidence type="ECO:0000256" key="10">
    <source>
        <dbReference type="ARBA" id="ARBA00022679"/>
    </source>
</evidence>
<evidence type="ECO:0000256" key="12">
    <source>
        <dbReference type="ARBA" id="ARBA00022741"/>
    </source>
</evidence>
<evidence type="ECO:0000256" key="14">
    <source>
        <dbReference type="ARBA" id="ARBA00022840"/>
    </source>
</evidence>
<dbReference type="InterPro" id="IPR031322">
    <property type="entry name" value="Shikimate/glucono_kinase"/>
</dbReference>
<evidence type="ECO:0000256" key="9">
    <source>
        <dbReference type="ARBA" id="ARBA00022640"/>
    </source>
</evidence>
<dbReference type="PROSITE" id="PS01128">
    <property type="entry name" value="SHIKIMATE_KINASE"/>
    <property type="match status" value="1"/>
</dbReference>
<comment type="caution">
    <text evidence="19">The sequence shown here is derived from an EMBL/GenBank/DDBJ whole genome shotgun (WGS) entry which is preliminary data.</text>
</comment>
<dbReference type="GO" id="GO:0004765">
    <property type="term" value="F:shikimate kinase activity"/>
    <property type="evidence" value="ECO:0007669"/>
    <property type="project" value="UniProtKB-EC"/>
</dbReference>
<evidence type="ECO:0000256" key="8">
    <source>
        <dbReference type="ARBA" id="ARBA00022605"/>
    </source>
</evidence>
<dbReference type="PRINTS" id="PR01100">
    <property type="entry name" value="SHIKIMTKNASE"/>
</dbReference>
<dbReference type="EMBL" id="JAUJYN010000007">
    <property type="protein sequence ID" value="KAK1266753.1"/>
    <property type="molecule type" value="Genomic_DNA"/>
</dbReference>
<accession>A0AAV9ARK1</accession>
<proteinExistence type="inferred from homology"/>
<dbReference type="PANTHER" id="PTHR21087:SF16">
    <property type="entry name" value="SHIKIMATE KINASE 1, CHLOROPLASTIC"/>
    <property type="match status" value="1"/>
</dbReference>
<dbReference type="FunFam" id="3.40.50.300:FF:000822">
    <property type="entry name" value="Shikimate kinase, chloroplastic"/>
    <property type="match status" value="1"/>
</dbReference>
<dbReference type="Proteomes" id="UP001179952">
    <property type="component" value="Unassembled WGS sequence"/>
</dbReference>
<evidence type="ECO:0000256" key="1">
    <source>
        <dbReference type="ARBA" id="ARBA00001946"/>
    </source>
</evidence>
<evidence type="ECO:0000256" key="7">
    <source>
        <dbReference type="ARBA" id="ARBA00022528"/>
    </source>
</evidence>
<comment type="catalytic activity">
    <reaction evidence="18">
        <text>shikimate + ATP = 3-phosphoshikimate + ADP + H(+)</text>
        <dbReference type="Rhea" id="RHEA:13121"/>
        <dbReference type="ChEBI" id="CHEBI:15378"/>
        <dbReference type="ChEBI" id="CHEBI:30616"/>
        <dbReference type="ChEBI" id="CHEBI:36208"/>
        <dbReference type="ChEBI" id="CHEBI:145989"/>
        <dbReference type="ChEBI" id="CHEBI:456216"/>
        <dbReference type="EC" id="2.7.1.71"/>
    </reaction>
</comment>
<evidence type="ECO:0000256" key="15">
    <source>
        <dbReference type="ARBA" id="ARBA00022842"/>
    </source>
</evidence>
<evidence type="ECO:0000256" key="6">
    <source>
        <dbReference type="ARBA" id="ARBA00012154"/>
    </source>
</evidence>